<feature type="compositionally biased region" description="Basic and acidic residues" evidence="1">
    <location>
        <begin position="380"/>
        <end position="391"/>
    </location>
</feature>
<dbReference type="Proteomes" id="UP001154282">
    <property type="component" value="Unassembled WGS sequence"/>
</dbReference>
<dbReference type="Pfam" id="PF00646">
    <property type="entry name" value="F-box"/>
    <property type="match status" value="1"/>
</dbReference>
<dbReference type="NCBIfam" id="TIGR01640">
    <property type="entry name" value="F_box_assoc_1"/>
    <property type="match status" value="1"/>
</dbReference>
<sequence>MSDHLPTDVVTNILLRLPVAAILRCRAVCKPWRALIDTPRFTKLQLDYTAATTKNAVLFVLEDDGDDNGDLRSAAYVNGLRREARINIQTAQVGDAISREGVTLFGSCNGLLCLGYDSGKVLIINPATRKSHSTMVRVTISPYDFSAGGAHWSYRDGCGFGYDSVSDDYKVVKVNQKLESSKKLLQSEVISHGVRLNSRVAVNFPYFLAGSQKIGVFVGGAIHWVAGRSDDPENSNVIVGFDLGHSVCKEIPQPKYTNRRSFSMRVGELGKCLCIFANYWGRVVDVWMMKDYGVKESWSILCSVPHPGLSHDYGIRSLGFSMTGQEVLVQLDDRRLVWYDLKNSQRDAGAAQKVTVNGLRTECMDAVVCFGSLVPPDGKLPPKEVKVEKQYQKPRPQRKKRDDFLATGFKLKL</sequence>
<dbReference type="InterPro" id="IPR036047">
    <property type="entry name" value="F-box-like_dom_sf"/>
</dbReference>
<dbReference type="InterPro" id="IPR001810">
    <property type="entry name" value="F-box_dom"/>
</dbReference>
<proteinExistence type="predicted"/>
<feature type="region of interest" description="Disordered" evidence="1">
    <location>
        <begin position="379"/>
        <end position="402"/>
    </location>
</feature>
<reference evidence="3" key="1">
    <citation type="submission" date="2022-08" db="EMBL/GenBank/DDBJ databases">
        <authorList>
            <person name="Gutierrez-Valencia J."/>
        </authorList>
    </citation>
    <scope>NUCLEOTIDE SEQUENCE</scope>
</reference>
<protein>
    <recommendedName>
        <fullName evidence="2">F-box domain-containing protein</fullName>
    </recommendedName>
</protein>
<evidence type="ECO:0000313" key="3">
    <source>
        <dbReference type="EMBL" id="CAI0439780.1"/>
    </source>
</evidence>
<evidence type="ECO:0000313" key="4">
    <source>
        <dbReference type="Proteomes" id="UP001154282"/>
    </source>
</evidence>
<dbReference type="Gene3D" id="1.20.1280.50">
    <property type="match status" value="1"/>
</dbReference>
<keyword evidence="4" id="KW-1185">Reference proteome</keyword>
<dbReference type="PROSITE" id="PS50181">
    <property type="entry name" value="FBOX"/>
    <property type="match status" value="1"/>
</dbReference>
<dbReference type="InterPro" id="IPR050796">
    <property type="entry name" value="SCF_F-box_component"/>
</dbReference>
<accession>A0AAV0M062</accession>
<comment type="caution">
    <text evidence="3">The sequence shown here is derived from an EMBL/GenBank/DDBJ whole genome shotgun (WGS) entry which is preliminary data.</text>
</comment>
<dbReference type="SMART" id="SM00256">
    <property type="entry name" value="FBOX"/>
    <property type="match status" value="1"/>
</dbReference>
<evidence type="ECO:0000259" key="2">
    <source>
        <dbReference type="PROSITE" id="PS50181"/>
    </source>
</evidence>
<feature type="domain" description="F-box" evidence="2">
    <location>
        <begin position="1"/>
        <end position="44"/>
    </location>
</feature>
<dbReference type="InterPro" id="IPR017451">
    <property type="entry name" value="F-box-assoc_interact_dom"/>
</dbReference>
<evidence type="ECO:0000256" key="1">
    <source>
        <dbReference type="SAM" id="MobiDB-lite"/>
    </source>
</evidence>
<gene>
    <name evidence="3" type="ORF">LITE_LOCUS26269</name>
</gene>
<dbReference type="Pfam" id="PF07734">
    <property type="entry name" value="FBA_1"/>
    <property type="match status" value="1"/>
</dbReference>
<dbReference type="EMBL" id="CAMGYJ010000006">
    <property type="protein sequence ID" value="CAI0439780.1"/>
    <property type="molecule type" value="Genomic_DNA"/>
</dbReference>
<dbReference type="SUPFAM" id="SSF81383">
    <property type="entry name" value="F-box domain"/>
    <property type="match status" value="1"/>
</dbReference>
<dbReference type="PANTHER" id="PTHR31672">
    <property type="entry name" value="BNACNNG10540D PROTEIN"/>
    <property type="match status" value="1"/>
</dbReference>
<dbReference type="PANTHER" id="PTHR31672:SF13">
    <property type="entry name" value="F-BOX PROTEIN CPR30-LIKE"/>
    <property type="match status" value="1"/>
</dbReference>
<name>A0AAV0M062_9ROSI</name>
<organism evidence="3 4">
    <name type="scientific">Linum tenue</name>
    <dbReference type="NCBI Taxonomy" id="586396"/>
    <lineage>
        <taxon>Eukaryota</taxon>
        <taxon>Viridiplantae</taxon>
        <taxon>Streptophyta</taxon>
        <taxon>Embryophyta</taxon>
        <taxon>Tracheophyta</taxon>
        <taxon>Spermatophyta</taxon>
        <taxon>Magnoliopsida</taxon>
        <taxon>eudicotyledons</taxon>
        <taxon>Gunneridae</taxon>
        <taxon>Pentapetalae</taxon>
        <taxon>rosids</taxon>
        <taxon>fabids</taxon>
        <taxon>Malpighiales</taxon>
        <taxon>Linaceae</taxon>
        <taxon>Linum</taxon>
    </lineage>
</organism>
<dbReference type="AlphaFoldDB" id="A0AAV0M062"/>
<dbReference type="InterPro" id="IPR006527">
    <property type="entry name" value="F-box-assoc_dom_typ1"/>
</dbReference>
<dbReference type="CDD" id="cd22157">
    <property type="entry name" value="F-box_AtFBW1-like"/>
    <property type="match status" value="1"/>
</dbReference>